<dbReference type="SUPFAM" id="SSF101690">
    <property type="entry name" value="PAZ domain"/>
    <property type="match status" value="1"/>
</dbReference>
<dbReference type="InterPro" id="IPR014811">
    <property type="entry name" value="ArgoL1"/>
</dbReference>
<dbReference type="GO" id="GO:0003723">
    <property type="term" value="F:RNA binding"/>
    <property type="evidence" value="ECO:0007669"/>
    <property type="project" value="InterPro"/>
</dbReference>
<reference evidence="2 3" key="2">
    <citation type="submission" date="2018-11" db="EMBL/GenBank/DDBJ databases">
        <authorList>
            <consortium name="Pathogen Informatics"/>
        </authorList>
    </citation>
    <scope>NUCLEOTIDE SEQUENCE [LARGE SCALE GENOMIC DNA]</scope>
</reference>
<dbReference type="SMART" id="SM01163">
    <property type="entry name" value="DUF1785"/>
    <property type="match status" value="1"/>
</dbReference>
<dbReference type="Gene3D" id="2.170.260.10">
    <property type="entry name" value="paz domain"/>
    <property type="match status" value="1"/>
</dbReference>
<organism evidence="4">
    <name type="scientific">Soboliphyme baturini</name>
    <dbReference type="NCBI Taxonomy" id="241478"/>
    <lineage>
        <taxon>Eukaryota</taxon>
        <taxon>Metazoa</taxon>
        <taxon>Ecdysozoa</taxon>
        <taxon>Nematoda</taxon>
        <taxon>Enoplea</taxon>
        <taxon>Dorylaimia</taxon>
        <taxon>Dioctophymatida</taxon>
        <taxon>Dioctophymatoidea</taxon>
        <taxon>Soboliphymatidae</taxon>
        <taxon>Soboliphyme</taxon>
    </lineage>
</organism>
<evidence type="ECO:0000313" key="2">
    <source>
        <dbReference type="EMBL" id="VDO82347.1"/>
    </source>
</evidence>
<evidence type="ECO:0000259" key="1">
    <source>
        <dbReference type="PROSITE" id="PS50821"/>
    </source>
</evidence>
<sequence>MRIHQYSVQFADTTFRLTPVDKRRYFWETVQNTPDVFPKPFAVAFDGDAIMFTVDKIELQESKSQFTLVTMIPRGRSEVELQIEFKYVMEVYMNFKLARPMEICDRSMLPIQALDIIMTQGRAADSFFPFRNVAYQIPKGGGTFSLGGGKEVWHGLFTSCHIANAFRPLVNIDVTHAAFFKSQPVLYFMAEVLSTDFRTDFDVNRLDRRSSLNPQELSIFRKNIKGLTVYDTHRGKIRRHTKVRDVVISAANEYFDGENGKLTVAQYFKEKYKELQFPCMPCVVCGSAKKPIILPVEICYIAEKQKSSKKLAPEQTANMIKVLDDVYNFLVSS</sequence>
<evidence type="ECO:0000313" key="4">
    <source>
        <dbReference type="WBParaSite" id="SBAD_0000033901-mRNA-1"/>
    </source>
</evidence>
<dbReference type="InterPro" id="IPR036085">
    <property type="entry name" value="PAZ_dom_sf"/>
</dbReference>
<evidence type="ECO:0000313" key="3">
    <source>
        <dbReference type="Proteomes" id="UP000270296"/>
    </source>
</evidence>
<dbReference type="PANTHER" id="PTHR22891">
    <property type="entry name" value="EUKARYOTIC TRANSLATION INITIATION FACTOR 2C"/>
    <property type="match status" value="1"/>
</dbReference>
<protein>
    <submittedName>
        <fullName evidence="4">PAZ domain-containing protein</fullName>
    </submittedName>
</protein>
<dbReference type="InterPro" id="IPR003100">
    <property type="entry name" value="PAZ_dom"/>
</dbReference>
<accession>A0A183I9M7</accession>
<feature type="domain" description="PAZ" evidence="1">
    <location>
        <begin position="184"/>
        <end position="303"/>
    </location>
</feature>
<dbReference type="WBParaSite" id="SBAD_0000033901-mRNA-1">
    <property type="protein sequence ID" value="SBAD_0000033901-mRNA-1"/>
    <property type="gene ID" value="SBAD_0000033901"/>
</dbReference>
<dbReference type="PROSITE" id="PS50821">
    <property type="entry name" value="PAZ"/>
    <property type="match status" value="1"/>
</dbReference>
<dbReference type="OrthoDB" id="5971213at2759"/>
<dbReference type="SMART" id="SM00949">
    <property type="entry name" value="PAZ"/>
    <property type="match status" value="1"/>
</dbReference>
<dbReference type="Proteomes" id="UP000270296">
    <property type="component" value="Unassembled WGS sequence"/>
</dbReference>
<keyword evidence="3" id="KW-1185">Reference proteome</keyword>
<proteinExistence type="predicted"/>
<dbReference type="AlphaFoldDB" id="A0A183I9M7"/>
<name>A0A183I9M7_9BILA</name>
<dbReference type="CDD" id="cd02846">
    <property type="entry name" value="PAZ_argonaute_like"/>
    <property type="match status" value="1"/>
</dbReference>
<dbReference type="Pfam" id="PF08699">
    <property type="entry name" value="ArgoL1"/>
    <property type="match status" value="1"/>
</dbReference>
<reference evidence="4" key="1">
    <citation type="submission" date="2016-06" db="UniProtKB">
        <authorList>
            <consortium name="WormBaseParasite"/>
        </authorList>
    </citation>
    <scope>IDENTIFICATION</scope>
</reference>
<dbReference type="EMBL" id="UZAM01000685">
    <property type="protein sequence ID" value="VDO82347.1"/>
    <property type="molecule type" value="Genomic_DNA"/>
</dbReference>
<gene>
    <name evidence="2" type="ORF">SBAD_LOCUS321</name>
</gene>
<dbReference type="Pfam" id="PF02170">
    <property type="entry name" value="PAZ"/>
    <property type="match status" value="1"/>
</dbReference>